<sequence length="650" mass="71369">MTETNASTGAGPEFGWREFLTRWSEEWAGARDPGEEGLDGDEEALRARWLGFAPATPERIAALEERLGRRLPPSYRSFLEVTDGWRHAGGFVYLLGGTEHVRWHRDEAGLGEMFREYLDEDASPEEIDEADLWDRALDLGVESDAVYVVMDPQDVDEHGEWAVYTWAPWRASPPERHGAFRDFMQEMYREFHSLRADRDDAPQFANATTEALDANVSEARRDALRGDYERAERLLTEAREFGRPRAKALLDQIKWLLGDTYLADFGGLAADPVYEQELLPVLAAEHAEESWRDDDSFKFRVGAVPAELTGPAEQALRQARERTFVYAPEGPFGAAVRAAREQARWGETDAAWHTLLAALPEWRPLGPDQLAPVGLLADPLLAPVLTAERRRELLATPRGGEATGTPRGGEATGTACPAADVSPDGLAWLADRELDGPRQAYRFVLVEGVEARELPAVIGAKGDTALRAPMARWEADARGSLPYDEALVAVGRAGPGWSFAFDADPLPFHAPRFASPAVAASRNGRAVVVWAAPAEHGQPALFHLSVAERGEERYACTVQGTAVERSGDIPEALDPERLFRQGRWDEAAALAAIAAAFGVSLPRHALTEGRLHTFVTRSWTRPPGPGETYLVASVRIGTPEDPQAPDGPDA</sequence>
<dbReference type="SUPFAM" id="SSF160631">
    <property type="entry name" value="SMI1/KNR4-like"/>
    <property type="match status" value="1"/>
</dbReference>
<feature type="domain" description="Knr4/Smi1-like" evidence="2">
    <location>
        <begin position="54"/>
        <end position="186"/>
    </location>
</feature>
<dbReference type="PATRIC" id="fig|1286094.4.peg.3813"/>
<dbReference type="Pfam" id="PF09346">
    <property type="entry name" value="SMI1_KNR4"/>
    <property type="match status" value="1"/>
</dbReference>
<protein>
    <recommendedName>
        <fullName evidence="2">Knr4/Smi1-like domain-containing protein</fullName>
    </recommendedName>
</protein>
<dbReference type="Gene3D" id="3.40.1580.10">
    <property type="entry name" value="SMI1/KNR4-like"/>
    <property type="match status" value="1"/>
</dbReference>
<evidence type="ECO:0000313" key="3">
    <source>
        <dbReference type="EMBL" id="EPH43084.1"/>
    </source>
</evidence>
<proteinExistence type="predicted"/>
<dbReference type="Proteomes" id="UP000014629">
    <property type="component" value="Unassembled WGS sequence"/>
</dbReference>
<dbReference type="SMART" id="SM00860">
    <property type="entry name" value="SMI1_KNR4"/>
    <property type="match status" value="1"/>
</dbReference>
<dbReference type="InterPro" id="IPR018958">
    <property type="entry name" value="Knr4/Smi1-like_dom"/>
</dbReference>
<dbReference type="AlphaFoldDB" id="S3ZK28"/>
<accession>S3ZK28</accession>
<evidence type="ECO:0000313" key="4">
    <source>
        <dbReference type="Proteomes" id="UP000014629"/>
    </source>
</evidence>
<feature type="region of interest" description="Disordered" evidence="1">
    <location>
        <begin position="396"/>
        <end position="417"/>
    </location>
</feature>
<dbReference type="OrthoDB" id="458118at2"/>
<comment type="caution">
    <text evidence="3">The sequence shown here is derived from an EMBL/GenBank/DDBJ whole genome shotgun (WGS) entry which is preliminary data.</text>
</comment>
<name>S3ZK28_9ACTN</name>
<gene>
    <name evidence="3" type="ORF">STRAU_3858</name>
</gene>
<dbReference type="InterPro" id="IPR037883">
    <property type="entry name" value="Knr4/Smi1-like_sf"/>
</dbReference>
<evidence type="ECO:0000256" key="1">
    <source>
        <dbReference type="SAM" id="MobiDB-lite"/>
    </source>
</evidence>
<dbReference type="EMBL" id="AOPZ01000183">
    <property type="protein sequence ID" value="EPH43084.1"/>
    <property type="molecule type" value="Genomic_DNA"/>
</dbReference>
<dbReference type="RefSeq" id="WP_016641985.1">
    <property type="nucleotide sequence ID" value="NZ_AOPZ01000183.1"/>
</dbReference>
<evidence type="ECO:0000259" key="2">
    <source>
        <dbReference type="SMART" id="SM00860"/>
    </source>
</evidence>
<keyword evidence="4" id="KW-1185">Reference proteome</keyword>
<reference evidence="3 4" key="1">
    <citation type="submission" date="2013-02" db="EMBL/GenBank/DDBJ databases">
        <title>Draft Genome Sequence of Streptomyces aurantiacus, Which Produces Setomimycin.</title>
        <authorList>
            <person name="Gruening B.A."/>
            <person name="Praeg A."/>
            <person name="Erxleben A."/>
            <person name="Guenther S."/>
            <person name="Mueller M."/>
        </authorList>
    </citation>
    <scope>NUCLEOTIDE SEQUENCE [LARGE SCALE GENOMIC DNA]</scope>
    <source>
        <strain evidence="3 4">JA 4570</strain>
    </source>
</reference>
<organism evidence="3 4">
    <name type="scientific">Streptomyces aurantiacus JA 4570</name>
    <dbReference type="NCBI Taxonomy" id="1286094"/>
    <lineage>
        <taxon>Bacteria</taxon>
        <taxon>Bacillati</taxon>
        <taxon>Actinomycetota</taxon>
        <taxon>Actinomycetes</taxon>
        <taxon>Kitasatosporales</taxon>
        <taxon>Streptomycetaceae</taxon>
        <taxon>Streptomyces</taxon>
        <taxon>Streptomyces aurantiacus group</taxon>
    </lineage>
</organism>